<dbReference type="InterPro" id="IPR015424">
    <property type="entry name" value="PyrdxlP-dep_Trfase"/>
</dbReference>
<dbReference type="InterPro" id="IPR015421">
    <property type="entry name" value="PyrdxlP-dep_Trfase_major"/>
</dbReference>
<name>A0A3N6LUM3_9EURY</name>
<dbReference type="RefSeq" id="WP_124177383.1">
    <property type="nucleotide sequence ID" value="NZ_REFY01000002.1"/>
</dbReference>
<proteinExistence type="inferred from homology"/>
<reference evidence="2 3" key="1">
    <citation type="submission" date="2018-10" db="EMBL/GenBank/DDBJ databases">
        <title>Natrarchaeobius chitinivorans gen. nov., sp. nov., and Natrarchaeobius haloalkaliphilus sp. nov., alkaliphilic, chitin-utilizing haloarchaea from hypersaline alkaline lakes.</title>
        <authorList>
            <person name="Sorokin D.Y."/>
            <person name="Elcheninov A.G."/>
            <person name="Kostrikina N.A."/>
            <person name="Bale N.J."/>
            <person name="Sinninghe Damste J.S."/>
            <person name="Khijniak T.V."/>
            <person name="Kublanov I.V."/>
            <person name="Toshchakov S.V."/>
        </authorList>
    </citation>
    <scope>NUCLEOTIDE SEQUENCE [LARGE SCALE GENOMIC DNA]</scope>
    <source>
        <strain evidence="2 3">AArcht-Sl</strain>
    </source>
</reference>
<dbReference type="PANTHER" id="PTHR30244:SF42">
    <property type="entry name" value="UDP-2-ACETAMIDO-2-DEOXY-3-OXO-D-GLUCURONATE AMINOTRANSFERASE"/>
    <property type="match status" value="1"/>
</dbReference>
<dbReference type="GO" id="GO:0000271">
    <property type="term" value="P:polysaccharide biosynthetic process"/>
    <property type="evidence" value="ECO:0007669"/>
    <property type="project" value="TreeGrafter"/>
</dbReference>
<dbReference type="Pfam" id="PF01041">
    <property type="entry name" value="DegT_DnrJ_EryC1"/>
    <property type="match status" value="1"/>
</dbReference>
<evidence type="ECO:0000256" key="1">
    <source>
        <dbReference type="RuleBase" id="RU004508"/>
    </source>
</evidence>
<dbReference type="InterPro" id="IPR015422">
    <property type="entry name" value="PyrdxlP-dep_Trfase_small"/>
</dbReference>
<dbReference type="OrthoDB" id="358899at2157"/>
<dbReference type="InterPro" id="IPR000653">
    <property type="entry name" value="DegT/StrS_aminotransferase"/>
</dbReference>
<accession>A0A3N6LUM3</accession>
<dbReference type="EMBL" id="REFY01000002">
    <property type="protein sequence ID" value="RQG91264.1"/>
    <property type="molecule type" value="Genomic_DNA"/>
</dbReference>
<dbReference type="AlphaFoldDB" id="A0A3N6LUM3"/>
<comment type="caution">
    <text evidence="2">The sequence shown here is derived from an EMBL/GenBank/DDBJ whole genome shotgun (WGS) entry which is preliminary data.</text>
</comment>
<dbReference type="Gene3D" id="3.90.1150.10">
    <property type="entry name" value="Aspartate Aminotransferase, domain 1"/>
    <property type="match status" value="1"/>
</dbReference>
<keyword evidence="3" id="KW-1185">Reference proteome</keyword>
<dbReference type="GO" id="GO:0030170">
    <property type="term" value="F:pyridoxal phosphate binding"/>
    <property type="evidence" value="ECO:0007669"/>
    <property type="project" value="TreeGrafter"/>
</dbReference>
<keyword evidence="2" id="KW-0032">Aminotransferase</keyword>
<comment type="similarity">
    <text evidence="1">Belongs to the DegT/DnrJ/EryC1 family.</text>
</comment>
<sequence>MISGTPSLFVSSLSSERPTGIEQFVDGHTRAYTYYGSGKAALRDGLSDLVEPGENVLVPAYLPDGVVEPLIELGLEPRYYRIRSTLAPDFGDVEARIDTNTVAVLSVNYFGFPQPGLSELSDLVSEYDCYHVDDNAHAPLSVDDGTLLGTRGHLGITSLWKLFPVPDGALLYCNDDDVADRYEPSSLAGIQDGLDRTDIRFVAKSILDDVFDADGTVRQSISAIVSGRGGSPSVGTPQKRYERRKTRMSKLSYRVVEDADPIGIRRTRRENYRRWRTLLTDRDDVELVYESLPEGICPQVFPVRTDRPEAFLAELEQCGIGGVHTWPRLSSSVVEEPAYETARRLSRDVLTLPVHQHIEPSTIEAVGSELRRR</sequence>
<dbReference type="SUPFAM" id="SSF53383">
    <property type="entry name" value="PLP-dependent transferases"/>
    <property type="match status" value="1"/>
</dbReference>
<keyword evidence="1" id="KW-0663">Pyridoxal phosphate</keyword>
<keyword evidence="2" id="KW-0808">Transferase</keyword>
<dbReference type="GO" id="GO:0008483">
    <property type="term" value="F:transaminase activity"/>
    <property type="evidence" value="ECO:0007669"/>
    <property type="project" value="UniProtKB-KW"/>
</dbReference>
<evidence type="ECO:0000313" key="3">
    <source>
        <dbReference type="Proteomes" id="UP000273828"/>
    </source>
</evidence>
<protein>
    <submittedName>
        <fullName evidence="2">DegT/DnrJ/EryC1/StrS aminotransferase family protein</fullName>
    </submittedName>
</protein>
<gene>
    <name evidence="2" type="ORF">EA462_04545</name>
</gene>
<organism evidence="2 3">
    <name type="scientific">Natrarchaeobius halalkaliphilus</name>
    <dbReference type="NCBI Taxonomy" id="1679091"/>
    <lineage>
        <taxon>Archaea</taxon>
        <taxon>Methanobacteriati</taxon>
        <taxon>Methanobacteriota</taxon>
        <taxon>Stenosarchaea group</taxon>
        <taxon>Halobacteria</taxon>
        <taxon>Halobacteriales</taxon>
        <taxon>Natrialbaceae</taxon>
        <taxon>Natrarchaeobius</taxon>
    </lineage>
</organism>
<dbReference type="PANTHER" id="PTHR30244">
    <property type="entry name" value="TRANSAMINASE"/>
    <property type="match status" value="1"/>
</dbReference>
<dbReference type="Gene3D" id="3.40.640.10">
    <property type="entry name" value="Type I PLP-dependent aspartate aminotransferase-like (Major domain)"/>
    <property type="match status" value="1"/>
</dbReference>
<dbReference type="Proteomes" id="UP000273828">
    <property type="component" value="Unassembled WGS sequence"/>
</dbReference>
<evidence type="ECO:0000313" key="2">
    <source>
        <dbReference type="EMBL" id="RQG91264.1"/>
    </source>
</evidence>